<feature type="region of interest" description="Disordered" evidence="1">
    <location>
        <begin position="513"/>
        <end position="633"/>
    </location>
</feature>
<feature type="region of interest" description="Disordered" evidence="1">
    <location>
        <begin position="774"/>
        <end position="853"/>
    </location>
</feature>
<accession>A0A4U0TU56</accession>
<dbReference type="InterPro" id="IPR042511">
    <property type="entry name" value="Sld3"/>
</dbReference>
<dbReference type="PANTHER" id="PTHR28067:SF1">
    <property type="entry name" value="DNA REPLICATION REGULATOR SLD3"/>
    <property type="match status" value="1"/>
</dbReference>
<dbReference type="Gene3D" id="1.20.58.2130">
    <property type="match status" value="1"/>
</dbReference>
<evidence type="ECO:0000313" key="4">
    <source>
        <dbReference type="Proteomes" id="UP000308549"/>
    </source>
</evidence>
<dbReference type="EMBL" id="NAJL01000033">
    <property type="protein sequence ID" value="TKA25744.1"/>
    <property type="molecule type" value="Genomic_DNA"/>
</dbReference>
<feature type="compositionally biased region" description="Acidic residues" evidence="1">
    <location>
        <begin position="795"/>
        <end position="804"/>
    </location>
</feature>
<dbReference type="GO" id="GO:0031261">
    <property type="term" value="C:DNA replication preinitiation complex"/>
    <property type="evidence" value="ECO:0007669"/>
    <property type="project" value="TreeGrafter"/>
</dbReference>
<dbReference type="InterPro" id="IPR013948">
    <property type="entry name" value="DNA_replication_reg_Sld3_C"/>
</dbReference>
<feature type="compositionally biased region" description="Basic and acidic residues" evidence="1">
    <location>
        <begin position="544"/>
        <end position="564"/>
    </location>
</feature>
<feature type="compositionally biased region" description="Polar residues" evidence="1">
    <location>
        <begin position="596"/>
        <end position="608"/>
    </location>
</feature>
<name>A0A4U0TU56_9PEZI</name>
<feature type="compositionally biased region" description="Polar residues" evidence="1">
    <location>
        <begin position="520"/>
        <end position="533"/>
    </location>
</feature>
<feature type="compositionally biased region" description="Basic and acidic residues" evidence="1">
    <location>
        <begin position="418"/>
        <end position="427"/>
    </location>
</feature>
<protein>
    <recommendedName>
        <fullName evidence="2">DNA replication regulator Sld3 C-terminal domain-containing protein</fullName>
    </recommendedName>
</protein>
<feature type="domain" description="DNA replication regulator Sld3 C-terminal" evidence="2">
    <location>
        <begin position="238"/>
        <end position="815"/>
    </location>
</feature>
<reference evidence="3 4" key="1">
    <citation type="submission" date="2017-03" db="EMBL/GenBank/DDBJ databases">
        <title>Genomes of endolithic fungi from Antarctica.</title>
        <authorList>
            <person name="Coleine C."/>
            <person name="Masonjones S."/>
            <person name="Stajich J.E."/>
        </authorList>
    </citation>
    <scope>NUCLEOTIDE SEQUENCE [LARGE SCALE GENOMIC DNA]</scope>
    <source>
        <strain evidence="3 4">CCFEE 6315</strain>
    </source>
</reference>
<evidence type="ECO:0000256" key="1">
    <source>
        <dbReference type="SAM" id="MobiDB-lite"/>
    </source>
</evidence>
<dbReference type="AlphaFoldDB" id="A0A4U0TU56"/>
<dbReference type="OrthoDB" id="5395343at2759"/>
<feature type="region of interest" description="Disordered" evidence="1">
    <location>
        <begin position="409"/>
        <end position="439"/>
    </location>
</feature>
<proteinExistence type="predicted"/>
<evidence type="ECO:0000313" key="3">
    <source>
        <dbReference type="EMBL" id="TKA25744.1"/>
    </source>
</evidence>
<dbReference type="Proteomes" id="UP000308549">
    <property type="component" value="Unassembled WGS sequence"/>
</dbReference>
<dbReference type="Pfam" id="PF08639">
    <property type="entry name" value="Sld3_STD"/>
    <property type="match status" value="1"/>
</dbReference>
<feature type="compositionally biased region" description="Basic residues" evidence="1">
    <location>
        <begin position="330"/>
        <end position="339"/>
    </location>
</feature>
<gene>
    <name evidence="3" type="ORF">B0A50_05841</name>
</gene>
<evidence type="ECO:0000259" key="2">
    <source>
        <dbReference type="Pfam" id="PF08639"/>
    </source>
</evidence>
<sequence>MSLLPHPSIQTYIPHAVDNIRQKRKRDKTGGSNVEFELDRRPFTIKPEASEPFAAPRVFAPVCLLPRARLSLSFLDVAQEGSRLFSAHLSVLETSHGAGEAQVLIAEEGKEKRLYAVERAGWRTYALCKLVGWVKSEELVRGTEVGEGGEEPWRKRRALERENGSGRTWWMRAAVPMPVATLSSGDAAGEALHLDMRPREAEGASCPVTADQVSQESESAVLPPDAIAVDSTPATASEVLQDLAKQYLEALYLSRTSLAYFSKGPLSRARAAFAGHPNSSGELQPQELITFLRDAILTVTVTDRKHRDSIPSHVKDLPPVGLETPEQPAKGKKRKQRKWKAKRDKYGFFSNEKDHIEKWWREHDEGNIATSSGETIDDALKRRLPRLRVRETYLQLILALEVLALEASLPPQHPPEPQQHDDTHDQEEAAATKTPKAKKAADLPALLNTLVDRLTIWHSLETVYPTKKSDETTSTADDPTSSSKSIDELRSFCIEVLLPFYIPRIPSHAMRVNKSLGGPNASSSVQRKSTSTRKPGEPATRPRPTADRMKARRPLERVASERATNDVASKRRNAPGLHRSATDSDALLASIKREASQTPGPDASTSISPAAKPQPQARKRSSLMHTLSHSRLPREIDIAGISKSTHTKAQRKAEMEGKLQEAISALRKPNRALAAREVAGQVDEGFRKATMGARPAGAARRRTVGIGPVAASLDQASEGEAVHVAATPSHQRSRALLSAPRAHQYYDEHLRAGAEPTSSFAVPQTGLRPRDSKTLFTAQGRNGPASTDPHHQLGDDSDDEEEEQGMPGIAETPSRGFAKFLPRGLARAPGTLDSPVAGSGRARRPGFGLVEASPTATRRLPVLPWPPPPPPLWAAEPQAVVAGTPVKATRGLRLELGEVGESGMLVEASPNVVRNGTFTAAAAAAAAAATRGPKTSGITTEAAGDAAGGVQEREGGIYDALGWDKEEEEYEELC</sequence>
<organism evidence="3 4">
    <name type="scientific">Salinomyces thailandicus</name>
    <dbReference type="NCBI Taxonomy" id="706561"/>
    <lineage>
        <taxon>Eukaryota</taxon>
        <taxon>Fungi</taxon>
        <taxon>Dikarya</taxon>
        <taxon>Ascomycota</taxon>
        <taxon>Pezizomycotina</taxon>
        <taxon>Dothideomycetes</taxon>
        <taxon>Dothideomycetidae</taxon>
        <taxon>Mycosphaerellales</taxon>
        <taxon>Teratosphaeriaceae</taxon>
        <taxon>Salinomyces</taxon>
    </lineage>
</organism>
<dbReference type="PANTHER" id="PTHR28067">
    <property type="entry name" value="DNA REPLICATION REGULATOR SLD3"/>
    <property type="match status" value="1"/>
</dbReference>
<dbReference type="GO" id="GO:0006270">
    <property type="term" value="P:DNA replication initiation"/>
    <property type="evidence" value="ECO:0007669"/>
    <property type="project" value="InterPro"/>
</dbReference>
<keyword evidence="4" id="KW-1185">Reference proteome</keyword>
<comment type="caution">
    <text evidence="3">The sequence shown here is derived from an EMBL/GenBank/DDBJ whole genome shotgun (WGS) entry which is preliminary data.</text>
</comment>
<feature type="region of interest" description="Disordered" evidence="1">
    <location>
        <begin position="308"/>
        <end position="339"/>
    </location>
</feature>